<evidence type="ECO:0000313" key="3">
    <source>
        <dbReference type="Proteomes" id="UP000675781"/>
    </source>
</evidence>
<evidence type="ECO:0000259" key="1">
    <source>
        <dbReference type="PROSITE" id="PS50093"/>
    </source>
</evidence>
<dbReference type="Gene3D" id="2.60.40.10">
    <property type="entry name" value="Immunoglobulins"/>
    <property type="match status" value="1"/>
</dbReference>
<dbReference type="AlphaFoldDB" id="A0A941IKY1"/>
<feature type="domain" description="PKD" evidence="1">
    <location>
        <begin position="38"/>
        <end position="89"/>
    </location>
</feature>
<accession>A0A941IKY1</accession>
<evidence type="ECO:0000313" key="2">
    <source>
        <dbReference type="EMBL" id="MBR7832365.1"/>
    </source>
</evidence>
<name>A0A941IKY1_9ACTN</name>
<reference evidence="2" key="1">
    <citation type="submission" date="2021-04" db="EMBL/GenBank/DDBJ databases">
        <title>Genome based classification of Actinospica acidithermotolerans sp. nov., an actinobacterium isolated from an Indonesian hot spring.</title>
        <authorList>
            <person name="Kusuma A.B."/>
            <person name="Putra K.E."/>
            <person name="Nafisah S."/>
            <person name="Loh J."/>
            <person name="Nouioui I."/>
            <person name="Goodfellow M."/>
        </authorList>
    </citation>
    <scope>NUCLEOTIDE SEQUENCE</scope>
    <source>
        <strain evidence="2">CSCA 57</strain>
    </source>
</reference>
<sequence length="477" mass="48074">MTGTGGGYYDRGAVQIPDPIKVTATDSSTWAAGSVTKTITATLTGTPWSSSVTYDFDFGDGTTQSSSSPVIQHTYTTAGTYRPTVTAVDGDHGSAGAQAAPFTLAGGNAYYPIAPTRVLDTRHGIGTATARVPADGGVKLKVAGVGGVPATGAVAVVLNVTVVGPTANGVITAYPDGTAVPTASNLNFLKGENRPNLVTVELGSDGSVDLRNGGNGTSDLVADLEGYYAPGTGTGFSGVENYRSDAVTLTVGKPVPASLFYSGYNGLSTGAAAVAVNITATQGTAAGFVSAYADGGKMPTASNVNYSANENIANMAIVPLGSDGYIDLVAGGKAGATVKVLIDVEGFYTNQPDTYGTGFVPTRPTRLIDTRSGLGLQAKGPTSGTEVDPTKLAGIPAHAAGIAANVTVVDPSANGFFSAVVLYELTATSTLNFAKAQNVANMAELTWAPDGSGQYLYLGTSGATTGIVLDMFGYFVD</sequence>
<comment type="caution">
    <text evidence="2">The sequence shown here is derived from an EMBL/GenBank/DDBJ whole genome shotgun (WGS) entry which is preliminary data.</text>
</comment>
<dbReference type="Proteomes" id="UP000675781">
    <property type="component" value="Unassembled WGS sequence"/>
</dbReference>
<dbReference type="GO" id="GO:0005975">
    <property type="term" value="P:carbohydrate metabolic process"/>
    <property type="evidence" value="ECO:0007669"/>
    <property type="project" value="UniProtKB-ARBA"/>
</dbReference>
<protein>
    <submittedName>
        <fullName evidence="2">PKD domain-containing protein</fullName>
    </submittedName>
</protein>
<dbReference type="PROSITE" id="PS50093">
    <property type="entry name" value="PKD"/>
    <property type="match status" value="1"/>
</dbReference>
<dbReference type="CDD" id="cd00146">
    <property type="entry name" value="PKD"/>
    <property type="match status" value="1"/>
</dbReference>
<dbReference type="SUPFAM" id="SSF49299">
    <property type="entry name" value="PKD domain"/>
    <property type="match status" value="1"/>
</dbReference>
<dbReference type="InterPro" id="IPR013783">
    <property type="entry name" value="Ig-like_fold"/>
</dbReference>
<gene>
    <name evidence="2" type="ORF">KDL01_03800</name>
</gene>
<dbReference type="Pfam" id="PF00801">
    <property type="entry name" value="PKD"/>
    <property type="match status" value="1"/>
</dbReference>
<keyword evidence="3" id="KW-1185">Reference proteome</keyword>
<dbReference type="RefSeq" id="WP_212526898.1">
    <property type="nucleotide sequence ID" value="NZ_JAGSOG010000010.1"/>
</dbReference>
<dbReference type="InterPro" id="IPR000601">
    <property type="entry name" value="PKD_dom"/>
</dbReference>
<dbReference type="InterPro" id="IPR035986">
    <property type="entry name" value="PKD_dom_sf"/>
</dbReference>
<proteinExistence type="predicted"/>
<dbReference type="EMBL" id="JAGSOG010000010">
    <property type="protein sequence ID" value="MBR7832365.1"/>
    <property type="molecule type" value="Genomic_DNA"/>
</dbReference>
<organism evidence="2 3">
    <name type="scientific">Actinospica durhamensis</name>
    <dbReference type="NCBI Taxonomy" id="1508375"/>
    <lineage>
        <taxon>Bacteria</taxon>
        <taxon>Bacillati</taxon>
        <taxon>Actinomycetota</taxon>
        <taxon>Actinomycetes</taxon>
        <taxon>Catenulisporales</taxon>
        <taxon>Actinospicaceae</taxon>
        <taxon>Actinospica</taxon>
    </lineage>
</organism>